<dbReference type="PRINTS" id="PR00099">
    <property type="entry name" value="CPSGATASE"/>
</dbReference>
<evidence type="ECO:0000256" key="7">
    <source>
        <dbReference type="ARBA" id="ARBA00048816"/>
    </source>
</evidence>
<dbReference type="InterPro" id="IPR006274">
    <property type="entry name" value="CarbamoylP_synth_ssu"/>
</dbReference>
<feature type="active site" evidence="8">
    <location>
        <position position="333"/>
    </location>
</feature>
<comment type="subunit">
    <text evidence="8">Composed of two chains; the small (or glutamine) chain promotes the hydrolysis of glutamine to ammonia, which is used by the large (or ammonia) chain to synthesize carbamoyl phosphate. Tetramer of heterodimers (alpha,beta)4.</text>
</comment>
<comment type="similarity">
    <text evidence="2 8">Belongs to the CarA family.</text>
</comment>
<dbReference type="GO" id="GO:0044205">
    <property type="term" value="P:'de novo' UMP biosynthetic process"/>
    <property type="evidence" value="ECO:0007669"/>
    <property type="project" value="UniProtKB-UniRule"/>
</dbReference>
<dbReference type="UniPathway" id="UPA00068">
    <property type="reaction ID" value="UER00171"/>
</dbReference>
<feature type="binding site" evidence="8">
    <location>
        <position position="222"/>
    </location>
    <ligand>
        <name>L-glutamine</name>
        <dbReference type="ChEBI" id="CHEBI:58359"/>
    </ligand>
</feature>
<keyword evidence="5 8" id="KW-0067">ATP-binding</keyword>
<keyword evidence="4 8" id="KW-0547">Nucleotide-binding</keyword>
<dbReference type="GO" id="GO:0004088">
    <property type="term" value="F:carbamoyl-phosphate synthase (glutamine-hydrolyzing) activity"/>
    <property type="evidence" value="ECO:0007669"/>
    <property type="project" value="UniProtKB-UniRule"/>
</dbReference>
<evidence type="ECO:0000256" key="5">
    <source>
        <dbReference type="ARBA" id="ARBA00022840"/>
    </source>
</evidence>
<dbReference type="InterPro" id="IPR050472">
    <property type="entry name" value="Anth_synth/Amidotransfase"/>
</dbReference>
<keyword evidence="8" id="KW-0028">Amino-acid biosynthesis</keyword>
<keyword evidence="11" id="KW-1185">Reference proteome</keyword>
<feature type="binding site" evidence="8">
    <location>
        <position position="251"/>
    </location>
    <ligand>
        <name>L-glutamine</name>
        <dbReference type="ChEBI" id="CHEBI:58359"/>
    </ligand>
</feature>
<proteinExistence type="inferred from homology"/>
<dbReference type="PANTHER" id="PTHR43418">
    <property type="entry name" value="MULTIFUNCTIONAL TRYPTOPHAN BIOSYNTHESIS PROTEIN-RELATED"/>
    <property type="match status" value="1"/>
</dbReference>
<name>A0A511UUV8_9BACI</name>
<keyword evidence="6 8" id="KW-0315">Glutamine amidotransferase</keyword>
<dbReference type="GO" id="GO:0004359">
    <property type="term" value="F:glutaminase activity"/>
    <property type="evidence" value="ECO:0007669"/>
    <property type="project" value="RHEA"/>
</dbReference>
<keyword evidence="8" id="KW-0665">Pyrimidine biosynthesis</keyword>
<dbReference type="UniPathway" id="UPA00070">
    <property type="reaction ID" value="UER00115"/>
</dbReference>
<dbReference type="EC" id="6.3.5.5" evidence="8"/>
<dbReference type="PRINTS" id="PR00096">
    <property type="entry name" value="GATASE"/>
</dbReference>
<evidence type="ECO:0000256" key="6">
    <source>
        <dbReference type="ARBA" id="ARBA00022962"/>
    </source>
</evidence>
<feature type="domain" description="Carbamoyl-phosphate synthase small subunit N-terminal" evidence="9">
    <location>
        <begin position="2"/>
        <end position="132"/>
    </location>
</feature>
<dbReference type="InterPro" id="IPR029062">
    <property type="entry name" value="Class_I_gatase-like"/>
</dbReference>
<dbReference type="InterPro" id="IPR036480">
    <property type="entry name" value="CarbP_synth_ssu_N_sf"/>
</dbReference>
<gene>
    <name evidence="8 10" type="primary">carA</name>
    <name evidence="10" type="ORF">CQU01_06020</name>
</gene>
<dbReference type="Gene3D" id="3.50.30.20">
    <property type="entry name" value="Carbamoyl-phosphate synthase small subunit, N-terminal domain"/>
    <property type="match status" value="1"/>
</dbReference>
<dbReference type="NCBIfam" id="TIGR01368">
    <property type="entry name" value="CPSaseIIsmall"/>
    <property type="match status" value="1"/>
</dbReference>
<dbReference type="RefSeq" id="WP_146935568.1">
    <property type="nucleotide sequence ID" value="NZ_BJXW01000008.1"/>
</dbReference>
<organism evidence="10 11">
    <name type="scientific">Cerasibacillus quisquiliarum</name>
    <dbReference type="NCBI Taxonomy" id="227865"/>
    <lineage>
        <taxon>Bacteria</taxon>
        <taxon>Bacillati</taxon>
        <taxon>Bacillota</taxon>
        <taxon>Bacilli</taxon>
        <taxon>Bacillales</taxon>
        <taxon>Bacillaceae</taxon>
        <taxon>Cerasibacillus</taxon>
    </lineage>
</organism>
<evidence type="ECO:0000256" key="3">
    <source>
        <dbReference type="ARBA" id="ARBA00022598"/>
    </source>
</evidence>
<evidence type="ECO:0000256" key="4">
    <source>
        <dbReference type="ARBA" id="ARBA00022741"/>
    </source>
</evidence>
<dbReference type="OrthoDB" id="9804328at2"/>
<evidence type="ECO:0000256" key="1">
    <source>
        <dbReference type="ARBA" id="ARBA00005077"/>
    </source>
</evidence>
<dbReference type="Gene3D" id="3.40.50.880">
    <property type="match status" value="1"/>
</dbReference>
<dbReference type="Pfam" id="PF00988">
    <property type="entry name" value="CPSase_sm_chain"/>
    <property type="match status" value="1"/>
</dbReference>
<feature type="binding site" evidence="8">
    <location>
        <position position="248"/>
    </location>
    <ligand>
        <name>L-glutamine</name>
        <dbReference type="ChEBI" id="CHEBI:58359"/>
    </ligand>
</feature>
<dbReference type="InterPro" id="IPR035686">
    <property type="entry name" value="CPSase_GATase1"/>
</dbReference>
<feature type="binding site" evidence="8">
    <location>
        <position position="220"/>
    </location>
    <ligand>
        <name>L-glutamine</name>
        <dbReference type="ChEBI" id="CHEBI:58359"/>
    </ligand>
</feature>
<dbReference type="NCBIfam" id="NF009475">
    <property type="entry name" value="PRK12838.1"/>
    <property type="match status" value="1"/>
</dbReference>
<dbReference type="AlphaFoldDB" id="A0A511UUV8"/>
<dbReference type="SMART" id="SM01097">
    <property type="entry name" value="CPSase_sm_chain"/>
    <property type="match status" value="1"/>
</dbReference>
<evidence type="ECO:0000256" key="8">
    <source>
        <dbReference type="HAMAP-Rule" id="MF_01209"/>
    </source>
</evidence>
<dbReference type="GO" id="GO:0006207">
    <property type="term" value="P:'de novo' pyrimidine nucleobase biosynthetic process"/>
    <property type="evidence" value="ECO:0007669"/>
    <property type="project" value="InterPro"/>
</dbReference>
<dbReference type="InterPro" id="IPR002474">
    <property type="entry name" value="CarbamoylP_synth_ssu_N"/>
</dbReference>
<evidence type="ECO:0000313" key="11">
    <source>
        <dbReference type="Proteomes" id="UP000321491"/>
    </source>
</evidence>
<keyword evidence="3 8" id="KW-0436">Ligase</keyword>
<dbReference type="HAMAP" id="MF_01209">
    <property type="entry name" value="CPSase_S_chain"/>
    <property type="match status" value="1"/>
</dbReference>
<evidence type="ECO:0000256" key="2">
    <source>
        <dbReference type="ARBA" id="ARBA00007800"/>
    </source>
</evidence>
<keyword evidence="8" id="KW-0055">Arginine biosynthesis</keyword>
<accession>A0A511UUV8</accession>
<reference evidence="10 11" key="1">
    <citation type="submission" date="2019-07" db="EMBL/GenBank/DDBJ databases">
        <title>Whole genome shotgun sequence of Cerasibacillus quisquiliarum NBRC 102429.</title>
        <authorList>
            <person name="Hosoyama A."/>
            <person name="Uohara A."/>
            <person name="Ohji S."/>
            <person name="Ichikawa N."/>
        </authorList>
    </citation>
    <scope>NUCLEOTIDE SEQUENCE [LARGE SCALE GENOMIC DNA]</scope>
    <source>
        <strain evidence="10 11">NBRC 102429</strain>
    </source>
</reference>
<dbReference type="SUPFAM" id="SSF52021">
    <property type="entry name" value="Carbamoyl phosphate synthetase, small subunit N-terminal domain"/>
    <property type="match status" value="1"/>
</dbReference>
<comment type="function">
    <text evidence="8">Small subunit of the glutamine-dependent carbamoyl phosphate synthetase (CPSase). CPSase catalyzes the formation of carbamoyl phosphate from the ammonia moiety of glutamine, carbonate, and phosphate donated by ATP, constituting the first step of 2 biosynthetic pathways, one leading to arginine and/or urea and the other to pyrimidine nucleotides. The small subunit (glutamine amidotransferase) binds and cleaves glutamine to supply the large subunit with the substrate ammonia.</text>
</comment>
<comment type="catalytic activity">
    <reaction evidence="8">
        <text>L-glutamine + H2O = L-glutamate + NH4(+)</text>
        <dbReference type="Rhea" id="RHEA:15889"/>
        <dbReference type="ChEBI" id="CHEBI:15377"/>
        <dbReference type="ChEBI" id="CHEBI:28938"/>
        <dbReference type="ChEBI" id="CHEBI:29985"/>
        <dbReference type="ChEBI" id="CHEBI:58359"/>
    </reaction>
</comment>
<dbReference type="EMBL" id="BJXW01000008">
    <property type="protein sequence ID" value="GEN30364.1"/>
    <property type="molecule type" value="Genomic_DNA"/>
</dbReference>
<protein>
    <recommendedName>
        <fullName evidence="8">Carbamoyl phosphate synthase small chain</fullName>
        <ecNumber evidence="8">6.3.5.5</ecNumber>
    </recommendedName>
    <alternativeName>
        <fullName evidence="8">Carbamoyl phosphate synthetase glutamine chain</fullName>
    </alternativeName>
</protein>
<dbReference type="CDD" id="cd01744">
    <property type="entry name" value="GATase1_CPSase"/>
    <property type="match status" value="1"/>
</dbReference>
<feature type="binding site" evidence="8">
    <location>
        <position position="291"/>
    </location>
    <ligand>
        <name>L-glutamine</name>
        <dbReference type="ChEBI" id="CHEBI:58359"/>
    </ligand>
</feature>
<comment type="catalytic activity">
    <reaction evidence="7 8">
        <text>hydrogencarbonate + L-glutamine + 2 ATP + H2O = carbamoyl phosphate + L-glutamate + 2 ADP + phosphate + 2 H(+)</text>
        <dbReference type="Rhea" id="RHEA:18633"/>
        <dbReference type="ChEBI" id="CHEBI:15377"/>
        <dbReference type="ChEBI" id="CHEBI:15378"/>
        <dbReference type="ChEBI" id="CHEBI:17544"/>
        <dbReference type="ChEBI" id="CHEBI:29985"/>
        <dbReference type="ChEBI" id="CHEBI:30616"/>
        <dbReference type="ChEBI" id="CHEBI:43474"/>
        <dbReference type="ChEBI" id="CHEBI:58228"/>
        <dbReference type="ChEBI" id="CHEBI:58359"/>
        <dbReference type="ChEBI" id="CHEBI:456216"/>
        <dbReference type="EC" id="6.3.5.5"/>
    </reaction>
</comment>
<comment type="pathway">
    <text evidence="1 8">Amino-acid biosynthesis; L-arginine biosynthesis; carbamoyl phosphate from bicarbonate: step 1/1.</text>
</comment>
<evidence type="ECO:0000259" key="9">
    <source>
        <dbReference type="SMART" id="SM01097"/>
    </source>
</evidence>
<dbReference type="InterPro" id="IPR017926">
    <property type="entry name" value="GATASE"/>
</dbReference>
<dbReference type="Pfam" id="PF00117">
    <property type="entry name" value="GATase"/>
    <property type="match status" value="1"/>
</dbReference>
<sequence>MSNYQLVLEDGTVFKGTLFGREEEASGDVVFYNGMTGYQEVISDPANAGKIIVMTQPLVGNYGINRDDFETLNPCVHGLIVKEVCDYPSNFRSEESLDSFLKAHHIPGITGIDTRQLINHIRKNGVMKGRMTKARESTDNILESLCRTSENTELVKHVSTIKPYIIPGRGARIVLVDLGMKHGILRELTKRDCHITVVPYDYSYEKLMRLKPEGVMFSNGPGHPNDIPEVLELMKQLLGRIPLFSIGLGHQLFALSLGATIEKLPYGQHGNYPIKTVSTDQAHIVSKSQLYTVDPSSIESTELIVTHVGLNRPTIEGLSHDTYRAFSVQFNPESSPGPEEMSYIFDIFLDRVKQFPRHKEEASHVEK</sequence>
<dbReference type="GO" id="GO:0006526">
    <property type="term" value="P:L-arginine biosynthetic process"/>
    <property type="evidence" value="ECO:0007669"/>
    <property type="project" value="UniProtKB-UniRule"/>
</dbReference>
<dbReference type="SUPFAM" id="SSF52317">
    <property type="entry name" value="Class I glutamine amidotransferase-like"/>
    <property type="match status" value="1"/>
</dbReference>
<dbReference type="PANTHER" id="PTHR43418:SF7">
    <property type="entry name" value="CARBAMOYL-PHOSPHATE SYNTHASE SMALL CHAIN"/>
    <property type="match status" value="1"/>
</dbReference>
<comment type="pathway">
    <text evidence="8">Pyrimidine metabolism; UMP biosynthesis via de novo pathway; (S)-dihydroorotate from bicarbonate: step 1/3.</text>
</comment>
<dbReference type="GO" id="GO:0005524">
    <property type="term" value="F:ATP binding"/>
    <property type="evidence" value="ECO:0007669"/>
    <property type="project" value="UniProtKB-UniRule"/>
</dbReference>
<feature type="region of interest" description="CPSase" evidence="8">
    <location>
        <begin position="1"/>
        <end position="172"/>
    </location>
</feature>
<dbReference type="Proteomes" id="UP000321491">
    <property type="component" value="Unassembled WGS sequence"/>
</dbReference>
<comment type="caution">
    <text evidence="10">The sequence shown here is derived from an EMBL/GenBank/DDBJ whole genome shotgun (WGS) entry which is preliminary data.</text>
</comment>
<dbReference type="GO" id="GO:0006541">
    <property type="term" value="P:glutamine metabolic process"/>
    <property type="evidence" value="ECO:0007669"/>
    <property type="project" value="InterPro"/>
</dbReference>
<dbReference type="PROSITE" id="PS51273">
    <property type="entry name" value="GATASE_TYPE_1"/>
    <property type="match status" value="1"/>
</dbReference>
<evidence type="ECO:0000313" key="10">
    <source>
        <dbReference type="EMBL" id="GEN30364.1"/>
    </source>
</evidence>
<comment type="caution">
    <text evidence="8">Lacks conserved residue(s) required for the propagation of feature annotation.</text>
</comment>